<organism evidence="2 3">
    <name type="scientific">Phascolomyces articulosus</name>
    <dbReference type="NCBI Taxonomy" id="60185"/>
    <lineage>
        <taxon>Eukaryota</taxon>
        <taxon>Fungi</taxon>
        <taxon>Fungi incertae sedis</taxon>
        <taxon>Mucoromycota</taxon>
        <taxon>Mucoromycotina</taxon>
        <taxon>Mucoromycetes</taxon>
        <taxon>Mucorales</taxon>
        <taxon>Lichtheimiaceae</taxon>
        <taxon>Phascolomyces</taxon>
    </lineage>
</organism>
<protein>
    <submittedName>
        <fullName evidence="2">Uncharacterized protein</fullName>
    </submittedName>
</protein>
<proteinExistence type="predicted"/>
<accession>A0AAD5KA99</accession>
<keyword evidence="3" id="KW-1185">Reference proteome</keyword>
<dbReference type="EMBL" id="JAIXMP010000002">
    <property type="protein sequence ID" value="KAI9276743.1"/>
    <property type="molecule type" value="Genomic_DNA"/>
</dbReference>
<comment type="caution">
    <text evidence="2">The sequence shown here is derived from an EMBL/GenBank/DDBJ whole genome shotgun (WGS) entry which is preliminary data.</text>
</comment>
<feature type="compositionally biased region" description="Low complexity" evidence="1">
    <location>
        <begin position="184"/>
        <end position="196"/>
    </location>
</feature>
<reference evidence="2" key="1">
    <citation type="journal article" date="2022" name="IScience">
        <title>Evolution of zygomycete secretomes and the origins of terrestrial fungal ecologies.</title>
        <authorList>
            <person name="Chang Y."/>
            <person name="Wang Y."/>
            <person name="Mondo S."/>
            <person name="Ahrendt S."/>
            <person name="Andreopoulos W."/>
            <person name="Barry K."/>
            <person name="Beard J."/>
            <person name="Benny G.L."/>
            <person name="Blankenship S."/>
            <person name="Bonito G."/>
            <person name="Cuomo C."/>
            <person name="Desiro A."/>
            <person name="Gervers K.A."/>
            <person name="Hundley H."/>
            <person name="Kuo A."/>
            <person name="LaButti K."/>
            <person name="Lang B.F."/>
            <person name="Lipzen A."/>
            <person name="O'Donnell K."/>
            <person name="Pangilinan J."/>
            <person name="Reynolds N."/>
            <person name="Sandor L."/>
            <person name="Smith M.E."/>
            <person name="Tsang A."/>
            <person name="Grigoriev I.V."/>
            <person name="Stajich J.E."/>
            <person name="Spatafora J.W."/>
        </authorList>
    </citation>
    <scope>NUCLEOTIDE SEQUENCE</scope>
    <source>
        <strain evidence="2">RSA 2281</strain>
    </source>
</reference>
<dbReference type="Proteomes" id="UP001209540">
    <property type="component" value="Unassembled WGS sequence"/>
</dbReference>
<evidence type="ECO:0000313" key="3">
    <source>
        <dbReference type="Proteomes" id="UP001209540"/>
    </source>
</evidence>
<evidence type="ECO:0000313" key="2">
    <source>
        <dbReference type="EMBL" id="KAI9276743.1"/>
    </source>
</evidence>
<reference evidence="2" key="2">
    <citation type="submission" date="2023-02" db="EMBL/GenBank/DDBJ databases">
        <authorList>
            <consortium name="DOE Joint Genome Institute"/>
            <person name="Mondo S.J."/>
            <person name="Chang Y."/>
            <person name="Wang Y."/>
            <person name="Ahrendt S."/>
            <person name="Andreopoulos W."/>
            <person name="Barry K."/>
            <person name="Beard J."/>
            <person name="Benny G.L."/>
            <person name="Blankenship S."/>
            <person name="Bonito G."/>
            <person name="Cuomo C."/>
            <person name="Desiro A."/>
            <person name="Gervers K.A."/>
            <person name="Hundley H."/>
            <person name="Kuo A."/>
            <person name="LaButti K."/>
            <person name="Lang B.F."/>
            <person name="Lipzen A."/>
            <person name="O'Donnell K."/>
            <person name="Pangilinan J."/>
            <person name="Reynolds N."/>
            <person name="Sandor L."/>
            <person name="Smith M.W."/>
            <person name="Tsang A."/>
            <person name="Grigoriev I.V."/>
            <person name="Stajich J.E."/>
            <person name="Spatafora J.W."/>
        </authorList>
    </citation>
    <scope>NUCLEOTIDE SEQUENCE</scope>
    <source>
        <strain evidence="2">RSA 2281</strain>
    </source>
</reference>
<feature type="compositionally biased region" description="Basic and acidic residues" evidence="1">
    <location>
        <begin position="1"/>
        <end position="12"/>
    </location>
</feature>
<dbReference type="AlphaFoldDB" id="A0AAD5KA99"/>
<feature type="region of interest" description="Disordered" evidence="1">
    <location>
        <begin position="1"/>
        <end position="32"/>
    </location>
</feature>
<sequence length="402" mass="44406">MIGHDGHVKHTEANGIPVAAENGGGQTKSTTTTSTGGFGFVNRVTSYPIVKDGFSTVKAYAGKSKVATFAIDKANTTLTTVSSYQPKYVQSYYETYVQPHVQRADDLGCKSLDLIQTRFPVVNQPTADIVSAVKAPPRDIINNVRQRVTTPTQAAARAANDRIGSVVDTFEQTLHYYLPAPTSNNGKPKSLNNNNKQTSTNKEANHAVRVYQLLNEASVSLSHLVIEKTPRSRQDLANLSLVQTATTQLQFVQETLRQSITVYSEAAKNRLLPEAVTLRFHQLHGTLTDQLNHWVGLVKTRTELPDWVKSRLQSLADTATAQYQFAKKEYARSDIATYDKAKNVTQNLQAQLLPLLQNVQSQVQVYADSVRQRAQKDLGPYIPARLGGKTESTPVVEQQQQQ</sequence>
<dbReference type="SUPFAM" id="SSF58113">
    <property type="entry name" value="Apolipoprotein A-I"/>
    <property type="match status" value="1"/>
</dbReference>
<evidence type="ECO:0000256" key="1">
    <source>
        <dbReference type="SAM" id="MobiDB-lite"/>
    </source>
</evidence>
<gene>
    <name evidence="2" type="ORF">BDA99DRAFT_493999</name>
</gene>
<name>A0AAD5KA99_9FUNG</name>
<feature type="region of interest" description="Disordered" evidence="1">
    <location>
        <begin position="178"/>
        <end position="200"/>
    </location>
</feature>